<dbReference type="AlphaFoldDB" id="A0A1X7SGE3"/>
<name>A0A1X7SGE3_AMPQE</name>
<dbReference type="EnsemblMetazoa" id="Aqu2.1.01157_001">
    <property type="protein sequence ID" value="Aqu2.1.01157_001"/>
    <property type="gene ID" value="Aqu2.1.01157"/>
</dbReference>
<evidence type="ECO:0000313" key="1">
    <source>
        <dbReference type="EnsemblMetazoa" id="Aqu2.1.01157_001"/>
    </source>
</evidence>
<proteinExistence type="predicted"/>
<reference evidence="1" key="1">
    <citation type="submission" date="2017-05" db="UniProtKB">
        <authorList>
            <consortium name="EnsemblMetazoa"/>
        </authorList>
    </citation>
    <scope>IDENTIFICATION</scope>
</reference>
<sequence length="34" mass="3874">LLLFASLRDSVNDAHQHLKAFISDIGLESYCIKR</sequence>
<protein>
    <submittedName>
        <fullName evidence="1">Uncharacterized protein</fullName>
    </submittedName>
</protein>
<organism evidence="1">
    <name type="scientific">Amphimedon queenslandica</name>
    <name type="common">Sponge</name>
    <dbReference type="NCBI Taxonomy" id="400682"/>
    <lineage>
        <taxon>Eukaryota</taxon>
        <taxon>Metazoa</taxon>
        <taxon>Porifera</taxon>
        <taxon>Demospongiae</taxon>
        <taxon>Heteroscleromorpha</taxon>
        <taxon>Haplosclerida</taxon>
        <taxon>Niphatidae</taxon>
        <taxon>Amphimedon</taxon>
    </lineage>
</organism>
<accession>A0A1X7SGE3</accession>
<dbReference type="InParanoid" id="A0A1X7SGE3"/>